<accession>A0ABQ9NHY6</accession>
<evidence type="ECO:0000259" key="10">
    <source>
        <dbReference type="PROSITE" id="PS50011"/>
    </source>
</evidence>
<evidence type="ECO:0000256" key="6">
    <source>
        <dbReference type="ARBA" id="ARBA00022840"/>
    </source>
</evidence>
<feature type="compositionally biased region" description="Polar residues" evidence="9">
    <location>
        <begin position="1"/>
        <end position="21"/>
    </location>
</feature>
<dbReference type="InterPro" id="IPR008271">
    <property type="entry name" value="Ser/Thr_kinase_AS"/>
</dbReference>
<dbReference type="EC" id="2.7.11.1" evidence="1"/>
<protein>
    <recommendedName>
        <fullName evidence="1">non-specific serine/threonine protein kinase</fullName>
        <ecNumber evidence="1">2.7.11.1</ecNumber>
    </recommendedName>
</protein>
<dbReference type="Gene3D" id="1.10.510.10">
    <property type="entry name" value="Transferase(Phosphotransferase) domain 1"/>
    <property type="match status" value="1"/>
</dbReference>
<organism evidence="11 12">
    <name type="scientific">Coniosporium apollinis</name>
    <dbReference type="NCBI Taxonomy" id="61459"/>
    <lineage>
        <taxon>Eukaryota</taxon>
        <taxon>Fungi</taxon>
        <taxon>Dikarya</taxon>
        <taxon>Ascomycota</taxon>
        <taxon>Pezizomycotina</taxon>
        <taxon>Dothideomycetes</taxon>
        <taxon>Dothideomycetes incertae sedis</taxon>
        <taxon>Coniosporium</taxon>
    </lineage>
</organism>
<dbReference type="PANTHER" id="PTHR43671:SF98">
    <property type="entry name" value="SERINE_THREONINE-PROTEIN KINASE NEK11"/>
    <property type="match status" value="1"/>
</dbReference>
<proteinExistence type="predicted"/>
<keyword evidence="3" id="KW-0808">Transferase</keyword>
<dbReference type="InterPro" id="IPR011009">
    <property type="entry name" value="Kinase-like_dom_sf"/>
</dbReference>
<evidence type="ECO:0000313" key="12">
    <source>
        <dbReference type="Proteomes" id="UP001172684"/>
    </source>
</evidence>
<evidence type="ECO:0000256" key="3">
    <source>
        <dbReference type="ARBA" id="ARBA00022679"/>
    </source>
</evidence>
<dbReference type="Gene3D" id="3.30.420.40">
    <property type="match status" value="1"/>
</dbReference>
<evidence type="ECO:0000256" key="9">
    <source>
        <dbReference type="SAM" id="MobiDB-lite"/>
    </source>
</evidence>
<dbReference type="InterPro" id="IPR043129">
    <property type="entry name" value="ATPase_NBD"/>
</dbReference>
<evidence type="ECO:0000256" key="5">
    <source>
        <dbReference type="ARBA" id="ARBA00022777"/>
    </source>
</evidence>
<dbReference type="EMBL" id="JAPDRL010000173">
    <property type="protein sequence ID" value="KAJ9655425.1"/>
    <property type="molecule type" value="Genomic_DNA"/>
</dbReference>
<evidence type="ECO:0000256" key="2">
    <source>
        <dbReference type="ARBA" id="ARBA00022527"/>
    </source>
</evidence>
<evidence type="ECO:0000256" key="7">
    <source>
        <dbReference type="ARBA" id="ARBA00047899"/>
    </source>
</evidence>
<comment type="catalytic activity">
    <reaction evidence="8">
        <text>L-seryl-[protein] + ATP = O-phospho-L-seryl-[protein] + ADP + H(+)</text>
        <dbReference type="Rhea" id="RHEA:17989"/>
        <dbReference type="Rhea" id="RHEA-COMP:9863"/>
        <dbReference type="Rhea" id="RHEA-COMP:11604"/>
        <dbReference type="ChEBI" id="CHEBI:15378"/>
        <dbReference type="ChEBI" id="CHEBI:29999"/>
        <dbReference type="ChEBI" id="CHEBI:30616"/>
        <dbReference type="ChEBI" id="CHEBI:83421"/>
        <dbReference type="ChEBI" id="CHEBI:456216"/>
        <dbReference type="EC" id="2.7.11.1"/>
    </reaction>
</comment>
<name>A0ABQ9NHY6_9PEZI</name>
<dbReference type="CDD" id="cd00180">
    <property type="entry name" value="PKc"/>
    <property type="match status" value="1"/>
</dbReference>
<dbReference type="SUPFAM" id="SSF53067">
    <property type="entry name" value="Actin-like ATPase domain"/>
    <property type="match status" value="1"/>
</dbReference>
<dbReference type="Pfam" id="PF00069">
    <property type="entry name" value="Pkinase"/>
    <property type="match status" value="1"/>
</dbReference>
<dbReference type="PROSITE" id="PS00108">
    <property type="entry name" value="PROTEIN_KINASE_ST"/>
    <property type="match status" value="1"/>
</dbReference>
<dbReference type="PANTHER" id="PTHR43671">
    <property type="entry name" value="SERINE/THREONINE-PROTEIN KINASE NEK"/>
    <property type="match status" value="1"/>
</dbReference>
<dbReference type="CDD" id="cd10170">
    <property type="entry name" value="ASKHA_NBD_HSP70"/>
    <property type="match status" value="1"/>
</dbReference>
<gene>
    <name evidence="11" type="ORF">H2201_008810</name>
</gene>
<keyword evidence="4" id="KW-0547">Nucleotide-binding</keyword>
<reference evidence="11" key="1">
    <citation type="submission" date="2022-10" db="EMBL/GenBank/DDBJ databases">
        <title>Culturing micro-colonial fungi from biological soil crusts in the Mojave desert and describing Neophaeococcomyces mojavensis, and introducing the new genera and species Taxawa tesnikishii.</title>
        <authorList>
            <person name="Kurbessoian T."/>
            <person name="Stajich J.E."/>
        </authorList>
    </citation>
    <scope>NUCLEOTIDE SEQUENCE</scope>
    <source>
        <strain evidence="11">TK_1</strain>
    </source>
</reference>
<evidence type="ECO:0000256" key="4">
    <source>
        <dbReference type="ARBA" id="ARBA00022741"/>
    </source>
</evidence>
<comment type="caution">
    <text evidence="11">The sequence shown here is derived from an EMBL/GenBank/DDBJ whole genome shotgun (WGS) entry which is preliminary data.</text>
</comment>
<dbReference type="PROSITE" id="PS50011">
    <property type="entry name" value="PROTEIN_KINASE_DOM"/>
    <property type="match status" value="1"/>
</dbReference>
<keyword evidence="12" id="KW-1185">Reference proteome</keyword>
<dbReference type="SMART" id="SM00220">
    <property type="entry name" value="S_TKc"/>
    <property type="match status" value="1"/>
</dbReference>
<evidence type="ECO:0000256" key="1">
    <source>
        <dbReference type="ARBA" id="ARBA00012513"/>
    </source>
</evidence>
<keyword evidence="5" id="KW-0418">Kinase</keyword>
<keyword evidence="6" id="KW-0067">ATP-binding</keyword>
<comment type="catalytic activity">
    <reaction evidence="7">
        <text>L-threonyl-[protein] + ATP = O-phospho-L-threonyl-[protein] + ADP + H(+)</text>
        <dbReference type="Rhea" id="RHEA:46608"/>
        <dbReference type="Rhea" id="RHEA-COMP:11060"/>
        <dbReference type="Rhea" id="RHEA-COMP:11605"/>
        <dbReference type="ChEBI" id="CHEBI:15378"/>
        <dbReference type="ChEBI" id="CHEBI:30013"/>
        <dbReference type="ChEBI" id="CHEBI:30616"/>
        <dbReference type="ChEBI" id="CHEBI:61977"/>
        <dbReference type="ChEBI" id="CHEBI:456216"/>
        <dbReference type="EC" id="2.7.11.1"/>
    </reaction>
</comment>
<dbReference type="Proteomes" id="UP001172684">
    <property type="component" value="Unassembled WGS sequence"/>
</dbReference>
<dbReference type="InterPro" id="IPR050660">
    <property type="entry name" value="NEK_Ser/Thr_kinase"/>
</dbReference>
<dbReference type="SUPFAM" id="SSF56112">
    <property type="entry name" value="Protein kinase-like (PK-like)"/>
    <property type="match status" value="1"/>
</dbReference>
<feature type="region of interest" description="Disordered" evidence="9">
    <location>
        <begin position="1"/>
        <end position="29"/>
    </location>
</feature>
<evidence type="ECO:0000256" key="8">
    <source>
        <dbReference type="ARBA" id="ARBA00048679"/>
    </source>
</evidence>
<evidence type="ECO:0000313" key="11">
    <source>
        <dbReference type="EMBL" id="KAJ9655425.1"/>
    </source>
</evidence>
<keyword evidence="2" id="KW-0723">Serine/threonine-protein kinase</keyword>
<feature type="domain" description="Protein kinase" evidence="10">
    <location>
        <begin position="147"/>
        <end position="431"/>
    </location>
</feature>
<sequence length="974" mass="107957">MDASSLSAGNETRVGSVSPGGTSRRDDVNRRLSLYLGQERKNSYSDAQIQEISSLLVNLEDSWSRVPRLYIVLHRVGQLSRLNELIDIGFTDHWFPVTTRSLPSSLSPTVRADIVDAQSLILTKSIDLEKGENGRHRHYGKGETLPFESKEVLGSGGFSQVDRVLSLISYKEYARKRIRRRAIFANDTKEAMKRFATEVEILKRVKHHHIVEFVGSYTDSHYLSILMSPVADQDLAAYLTLSPFPQSRIAGIRTFFGCLATALQYLHDHRIRHKDIKPGNILIKGGNVLFTDFGLSRDSADGVGSTTSGTTALSPRYCAPEVAAHSTRNASSDIWSLGCVYLEMAAVLKGWKMSDFKDYFDNTGSREPYIRDNLEATSQLIAELRTVGSLVDNIALGWIERMLQLDRNARPTAAQLVVEITRPTGDGVPFCGICCLADEESDTTDGLDEFFESTEATFHVSSPEQPALDEINDVIQASVVESAGPVAVPASEAAQSASVEQVPLQHPVSALGSEPVADVKMTDNPEISSKTVTPAGGFAQRSREAFSDMVNVANPQQDGVNHASLPALAEPQATGMREAEVVAEEKTEDLEAESPLPVLLKRSLSETDCEPLSGDTALETINKIDSERPHMIIGVDFGMTWTGVSYANLSIGSKTVRWIQKWPGRGQLNENRVPTVLVYPHHSREPSSWGFLSRTVAEQTSNDRDYKEWFKAFLDPVCLRRKQAEDPADAPASIVEVETWFEDYLRLLYQHLEFKLSSELSGTNWSNARIEFLFSVPNIWAPHPTVESFRSIAQRAGFGRYPNHSLQIGLTEAEAVAVYVSTHAPGIFRERDVLLVCNAGGGNTDLSVLRVTDTQSGTLTFQQLDAVFSETIDSAAIDYTFKEVVLSRLQQADRTAPLGINIDEAAWEMMKSKEFQNTKHEHGSPSDTPCFAVMIPRLNPAYSNQYAGIRNCEMLFAREELQEFFDLQVSIQSW</sequence>
<dbReference type="InterPro" id="IPR000719">
    <property type="entry name" value="Prot_kinase_dom"/>
</dbReference>